<dbReference type="Proteomes" id="UP000487268">
    <property type="component" value="Unassembled WGS sequence"/>
</dbReference>
<dbReference type="InterPro" id="IPR036188">
    <property type="entry name" value="FAD/NAD-bd_sf"/>
</dbReference>
<dbReference type="SUPFAM" id="SSF51905">
    <property type="entry name" value="FAD/NAD(P)-binding domain"/>
    <property type="match status" value="1"/>
</dbReference>
<sequence length="366" mass="38424">MFADPRSLLATDRGVGAAADVLTAPRGPHAGARTLEILLDAVAPRTVAALARPSDALPALPAFREAQDLPSRLVEFLQVCAAALRDSHRDLAVALRELAAEFKPAFTVEGGLSRLPEALAGMLDRPPLTGYRLARLTERPKAVTAVCAGTGGRLHVRASAVVLALPPWLLPRLVLDGPVRALAVHAASWPPPASARKVLLHLRRPVWQDEGITSGGSAGGPLLRQVFYSHPSYPRDGCECAVLTAYATAEDTAPLDLVPAARRPGAVVAELARLHPGVDGPGAVLGTAEADWSRMPFARGAFDGDWQPTSRTDARTELASARCAATSGAPRSGWIEGVIASGEQAACTVLDALRSPRAASRRSRPL</sequence>
<dbReference type="Gene3D" id="3.50.50.60">
    <property type="entry name" value="FAD/NAD(P)-binding domain"/>
    <property type="match status" value="1"/>
</dbReference>
<dbReference type="GO" id="GO:0016491">
    <property type="term" value="F:oxidoreductase activity"/>
    <property type="evidence" value="ECO:0007669"/>
    <property type="project" value="InterPro"/>
</dbReference>
<comment type="caution">
    <text evidence="2">The sequence shown here is derived from an EMBL/GenBank/DDBJ whole genome shotgun (WGS) entry which is preliminary data.</text>
</comment>
<dbReference type="AlphaFoldDB" id="A0A7K0C3Z2"/>
<reference evidence="2 3" key="1">
    <citation type="submission" date="2019-10" db="EMBL/GenBank/DDBJ databases">
        <title>Actinomadura rubteroloni sp. nov. and Actinomadura macrotermitis sp. nov., isolated from the gut of fungus growing-termite Macrotermes natalensis.</title>
        <authorList>
            <person name="Benndorf R."/>
            <person name="Martin K."/>
            <person name="Kuefner M."/>
            <person name="De Beer W."/>
            <person name="Kaster A.-K."/>
            <person name="Vollmers J."/>
            <person name="Poulsen M."/>
            <person name="Beemelmanns C."/>
        </authorList>
    </citation>
    <scope>NUCLEOTIDE SEQUENCE [LARGE SCALE GENOMIC DNA]</scope>
    <source>
        <strain evidence="2 3">RB68</strain>
    </source>
</reference>
<gene>
    <name evidence="2" type="ORF">ACRB68_62610</name>
</gene>
<dbReference type="InterPro" id="IPR002937">
    <property type="entry name" value="Amino_oxidase"/>
</dbReference>
<organism evidence="2 3">
    <name type="scientific">Actinomadura macrotermitis</name>
    <dbReference type="NCBI Taxonomy" id="2585200"/>
    <lineage>
        <taxon>Bacteria</taxon>
        <taxon>Bacillati</taxon>
        <taxon>Actinomycetota</taxon>
        <taxon>Actinomycetes</taxon>
        <taxon>Streptosporangiales</taxon>
        <taxon>Thermomonosporaceae</taxon>
        <taxon>Actinomadura</taxon>
    </lineage>
</organism>
<dbReference type="SUPFAM" id="SSF54373">
    <property type="entry name" value="FAD-linked reductases, C-terminal domain"/>
    <property type="match status" value="1"/>
</dbReference>
<keyword evidence="3" id="KW-1185">Reference proteome</keyword>
<name>A0A7K0C3Z2_9ACTN</name>
<dbReference type="EMBL" id="WEGH01000004">
    <property type="protein sequence ID" value="MQY08155.1"/>
    <property type="molecule type" value="Genomic_DNA"/>
</dbReference>
<feature type="domain" description="Amine oxidase" evidence="1">
    <location>
        <begin position="90"/>
        <end position="350"/>
    </location>
</feature>
<proteinExistence type="predicted"/>
<evidence type="ECO:0000313" key="3">
    <source>
        <dbReference type="Proteomes" id="UP000487268"/>
    </source>
</evidence>
<evidence type="ECO:0000259" key="1">
    <source>
        <dbReference type="Pfam" id="PF01593"/>
    </source>
</evidence>
<protein>
    <recommendedName>
        <fullName evidence="1">Amine oxidase domain-containing protein</fullName>
    </recommendedName>
</protein>
<evidence type="ECO:0000313" key="2">
    <source>
        <dbReference type="EMBL" id="MQY08155.1"/>
    </source>
</evidence>
<dbReference type="Pfam" id="PF01593">
    <property type="entry name" value="Amino_oxidase"/>
    <property type="match status" value="1"/>
</dbReference>
<accession>A0A7K0C3Z2</accession>